<keyword evidence="2" id="KW-0732">Signal</keyword>
<comment type="caution">
    <text evidence="3">The sequence shown here is derived from an EMBL/GenBank/DDBJ whole genome shotgun (WGS) entry which is preliminary data.</text>
</comment>
<protein>
    <submittedName>
        <fullName evidence="3">Uncharacterized protein</fullName>
    </submittedName>
</protein>
<keyword evidence="4" id="KW-1185">Reference proteome</keyword>
<feature type="signal peptide" evidence="2">
    <location>
        <begin position="1"/>
        <end position="21"/>
    </location>
</feature>
<feature type="chain" id="PRO_5041699647" evidence="2">
    <location>
        <begin position="22"/>
        <end position="214"/>
    </location>
</feature>
<dbReference type="Proteomes" id="UP001187531">
    <property type="component" value="Unassembled WGS sequence"/>
</dbReference>
<accession>A0AA88H3U4</accession>
<gene>
    <name evidence="3" type="ORF">QYM36_017562</name>
</gene>
<reference evidence="3" key="1">
    <citation type="submission" date="2023-07" db="EMBL/GenBank/DDBJ databases">
        <title>Chromosome-level genome assembly of Artemia franciscana.</title>
        <authorList>
            <person name="Jo E."/>
        </authorList>
    </citation>
    <scope>NUCLEOTIDE SEQUENCE</scope>
    <source>
        <tissue evidence="3">Whole body</tissue>
    </source>
</reference>
<dbReference type="EMBL" id="JAVRJZ010000032">
    <property type="protein sequence ID" value="KAK2704108.1"/>
    <property type="molecule type" value="Genomic_DNA"/>
</dbReference>
<feature type="region of interest" description="Disordered" evidence="1">
    <location>
        <begin position="135"/>
        <end position="198"/>
    </location>
</feature>
<proteinExistence type="predicted"/>
<name>A0AA88H3U4_ARTSF</name>
<dbReference type="AlphaFoldDB" id="A0AA88H3U4"/>
<organism evidence="3 4">
    <name type="scientific">Artemia franciscana</name>
    <name type="common">Brine shrimp</name>
    <name type="synonym">Artemia sanfranciscana</name>
    <dbReference type="NCBI Taxonomy" id="6661"/>
    <lineage>
        <taxon>Eukaryota</taxon>
        <taxon>Metazoa</taxon>
        <taxon>Ecdysozoa</taxon>
        <taxon>Arthropoda</taxon>
        <taxon>Crustacea</taxon>
        <taxon>Branchiopoda</taxon>
        <taxon>Anostraca</taxon>
        <taxon>Artemiidae</taxon>
        <taxon>Artemia</taxon>
    </lineage>
</organism>
<feature type="compositionally biased region" description="Low complexity" evidence="1">
    <location>
        <begin position="182"/>
        <end position="198"/>
    </location>
</feature>
<evidence type="ECO:0000313" key="3">
    <source>
        <dbReference type="EMBL" id="KAK2704108.1"/>
    </source>
</evidence>
<evidence type="ECO:0000256" key="2">
    <source>
        <dbReference type="SAM" id="SignalP"/>
    </source>
</evidence>
<evidence type="ECO:0000313" key="4">
    <source>
        <dbReference type="Proteomes" id="UP001187531"/>
    </source>
</evidence>
<evidence type="ECO:0000256" key="1">
    <source>
        <dbReference type="SAM" id="MobiDB-lite"/>
    </source>
</evidence>
<sequence>MFKYVFVFFFVAAFAEEGAKSKGISVRAERLGRDIIIKEQSSSEAAENSDITANERTGRQLMLPIGSELQYPRPYPIVYAVPQYRFLPHQQHLESISYDTVPYADSKLRFQPVPYSFQHPAVTMKDRVEPLEMLGDKQEKESNAPVRPPGEAQGRSKISRSDSSGSFYFLGGDNNDKAPSDSNSGSYILDGSSSSSESAGIRFSPVFCFFRFCG</sequence>